<gene>
    <name evidence="2" type="ORF">BDK51DRAFT_39187</name>
</gene>
<protein>
    <submittedName>
        <fullName evidence="2">Uncharacterized protein</fullName>
    </submittedName>
</protein>
<proteinExistence type="predicted"/>
<keyword evidence="3" id="KW-1185">Reference proteome</keyword>
<organism evidence="2 3">
    <name type="scientific">Blyttiomyces helicus</name>
    <dbReference type="NCBI Taxonomy" id="388810"/>
    <lineage>
        <taxon>Eukaryota</taxon>
        <taxon>Fungi</taxon>
        <taxon>Fungi incertae sedis</taxon>
        <taxon>Chytridiomycota</taxon>
        <taxon>Chytridiomycota incertae sedis</taxon>
        <taxon>Chytridiomycetes</taxon>
        <taxon>Chytridiomycetes incertae sedis</taxon>
        <taxon>Blyttiomyces</taxon>
    </lineage>
</organism>
<dbReference type="EMBL" id="KZ996355">
    <property type="protein sequence ID" value="RKO88995.1"/>
    <property type="molecule type" value="Genomic_DNA"/>
</dbReference>
<evidence type="ECO:0000313" key="3">
    <source>
        <dbReference type="Proteomes" id="UP000269721"/>
    </source>
</evidence>
<feature type="region of interest" description="Disordered" evidence="1">
    <location>
        <begin position="30"/>
        <end position="74"/>
    </location>
</feature>
<name>A0A4P9WBL2_9FUNG</name>
<dbReference type="AlphaFoldDB" id="A0A4P9WBL2"/>
<accession>A0A4P9WBL2</accession>
<reference evidence="3" key="1">
    <citation type="journal article" date="2018" name="Nat. Microbiol.">
        <title>Leveraging single-cell genomics to expand the fungal tree of life.</title>
        <authorList>
            <person name="Ahrendt S.R."/>
            <person name="Quandt C.A."/>
            <person name="Ciobanu D."/>
            <person name="Clum A."/>
            <person name="Salamov A."/>
            <person name="Andreopoulos B."/>
            <person name="Cheng J.F."/>
            <person name="Woyke T."/>
            <person name="Pelin A."/>
            <person name="Henrissat B."/>
            <person name="Reynolds N.K."/>
            <person name="Benny G.L."/>
            <person name="Smith M.E."/>
            <person name="James T.Y."/>
            <person name="Grigoriev I.V."/>
        </authorList>
    </citation>
    <scope>NUCLEOTIDE SEQUENCE [LARGE SCALE GENOMIC DNA]</scope>
</reference>
<evidence type="ECO:0000313" key="2">
    <source>
        <dbReference type="EMBL" id="RKO88995.1"/>
    </source>
</evidence>
<feature type="region of interest" description="Disordered" evidence="1">
    <location>
        <begin position="243"/>
        <end position="284"/>
    </location>
</feature>
<sequence length="390" mass="42164">MSLLGSEMLVSPPCAHGSQFLPAPKAREGQRLGEFEPNGGLGRGAGNENEGTEKTAKSASLVGRWSPDEMNLAPSSPLLATAKRRGWTCYAPRTQAGQALQTGGRRFYNRPREAQLGVRGGGDGGQPGAGKNRLLLSRLAACLDLPEICRACPTQFDIQSSVFPLHRDPPLSGIYEPPSYFQFDWPESYSAPSTPMPPETPGSRRLRIDNRALSRQNAHLPFPITRRVDRSFWVAVEMKMSGPGRKRTGDHNSNISVKSNAIEKRGASTTRPSRNARKKATYPDEETTGTWANFCFTMSCTMRRMSSREGPGEGQGSARAVTRAWVMAPLGPTSGWGRGAEAYSDRQFSMKASIPPSPPSKPFTSTSAEVCLSPQAANATTLAPPDLSEP</sequence>
<dbReference type="Proteomes" id="UP000269721">
    <property type="component" value="Unassembled WGS sequence"/>
</dbReference>
<evidence type="ECO:0000256" key="1">
    <source>
        <dbReference type="SAM" id="MobiDB-lite"/>
    </source>
</evidence>